<keyword evidence="4" id="KW-0597">Phosphoprotein</keyword>
<keyword evidence="2" id="KW-0238">DNA-binding</keyword>
<dbReference type="InterPro" id="IPR001789">
    <property type="entry name" value="Sig_transdc_resp-reg_receiver"/>
</dbReference>
<feature type="domain" description="HTH araC/xylS-type" evidence="5">
    <location>
        <begin position="460"/>
        <end position="558"/>
    </location>
</feature>
<dbReference type="InterPro" id="IPR018062">
    <property type="entry name" value="HTH_AraC-typ_CS"/>
</dbReference>
<gene>
    <name evidence="7" type="ORF">ACFP56_02135</name>
</gene>
<dbReference type="PRINTS" id="PR00032">
    <property type="entry name" value="HTHARAC"/>
</dbReference>
<evidence type="ECO:0000259" key="6">
    <source>
        <dbReference type="PROSITE" id="PS50110"/>
    </source>
</evidence>
<accession>A0ABW1V1X7</accession>
<dbReference type="Gene3D" id="3.40.50.2300">
    <property type="match status" value="1"/>
</dbReference>
<evidence type="ECO:0000313" key="7">
    <source>
        <dbReference type="EMBL" id="MFC6331404.1"/>
    </source>
</evidence>
<dbReference type="SUPFAM" id="SSF46689">
    <property type="entry name" value="Homeodomain-like"/>
    <property type="match status" value="2"/>
</dbReference>
<evidence type="ECO:0000256" key="2">
    <source>
        <dbReference type="ARBA" id="ARBA00023125"/>
    </source>
</evidence>
<dbReference type="RefSeq" id="WP_379230613.1">
    <property type="nucleotide sequence ID" value="NZ_JBHSTE010000001.1"/>
</dbReference>
<keyword evidence="8" id="KW-1185">Reference proteome</keyword>
<protein>
    <submittedName>
        <fullName evidence="7">Helix-turn-helix domain-containing protein</fullName>
    </submittedName>
</protein>
<evidence type="ECO:0000259" key="5">
    <source>
        <dbReference type="PROSITE" id="PS01124"/>
    </source>
</evidence>
<dbReference type="PROSITE" id="PS00041">
    <property type="entry name" value="HTH_ARAC_FAMILY_1"/>
    <property type="match status" value="1"/>
</dbReference>
<comment type="caution">
    <text evidence="7">The sequence shown here is derived from an EMBL/GenBank/DDBJ whole genome shotgun (WGS) entry which is preliminary data.</text>
</comment>
<organism evidence="7 8">
    <name type="scientific">Paenibacillus septentrionalis</name>
    <dbReference type="NCBI Taxonomy" id="429342"/>
    <lineage>
        <taxon>Bacteria</taxon>
        <taxon>Bacillati</taxon>
        <taxon>Bacillota</taxon>
        <taxon>Bacilli</taxon>
        <taxon>Bacillales</taxon>
        <taxon>Paenibacillaceae</taxon>
        <taxon>Paenibacillus</taxon>
    </lineage>
</organism>
<proteinExistence type="predicted"/>
<dbReference type="Gene3D" id="1.10.10.60">
    <property type="entry name" value="Homeodomain-like"/>
    <property type="match status" value="2"/>
</dbReference>
<dbReference type="PANTHER" id="PTHR43280:SF28">
    <property type="entry name" value="HTH-TYPE TRANSCRIPTIONAL ACTIVATOR RHAS"/>
    <property type="match status" value="1"/>
</dbReference>
<dbReference type="InterPro" id="IPR011006">
    <property type="entry name" value="CheY-like_superfamily"/>
</dbReference>
<dbReference type="CDD" id="cd17536">
    <property type="entry name" value="REC_YesN-like"/>
    <property type="match status" value="1"/>
</dbReference>
<feature type="modified residue" description="4-aspartylphosphate" evidence="4">
    <location>
        <position position="55"/>
    </location>
</feature>
<evidence type="ECO:0000313" key="8">
    <source>
        <dbReference type="Proteomes" id="UP001596233"/>
    </source>
</evidence>
<dbReference type="PANTHER" id="PTHR43280">
    <property type="entry name" value="ARAC-FAMILY TRANSCRIPTIONAL REGULATOR"/>
    <property type="match status" value="1"/>
</dbReference>
<dbReference type="InterPro" id="IPR018060">
    <property type="entry name" value="HTH_AraC"/>
</dbReference>
<dbReference type="SMART" id="SM00448">
    <property type="entry name" value="REC"/>
    <property type="match status" value="1"/>
</dbReference>
<dbReference type="Proteomes" id="UP001596233">
    <property type="component" value="Unassembled WGS sequence"/>
</dbReference>
<dbReference type="InterPro" id="IPR009057">
    <property type="entry name" value="Homeodomain-like_sf"/>
</dbReference>
<feature type="domain" description="Response regulatory" evidence="6">
    <location>
        <begin position="3"/>
        <end position="120"/>
    </location>
</feature>
<dbReference type="Pfam" id="PF00072">
    <property type="entry name" value="Response_reg"/>
    <property type="match status" value="1"/>
</dbReference>
<evidence type="ECO:0000256" key="1">
    <source>
        <dbReference type="ARBA" id="ARBA00023015"/>
    </source>
</evidence>
<dbReference type="InterPro" id="IPR020449">
    <property type="entry name" value="Tscrpt_reg_AraC-type_HTH"/>
</dbReference>
<dbReference type="SMART" id="SM00342">
    <property type="entry name" value="HTH_ARAC"/>
    <property type="match status" value="1"/>
</dbReference>
<keyword evidence="1" id="KW-0805">Transcription regulation</keyword>
<dbReference type="PROSITE" id="PS01124">
    <property type="entry name" value="HTH_ARAC_FAMILY_2"/>
    <property type="match status" value="1"/>
</dbReference>
<dbReference type="PROSITE" id="PS50110">
    <property type="entry name" value="RESPONSE_REGULATORY"/>
    <property type="match status" value="1"/>
</dbReference>
<evidence type="ECO:0000256" key="4">
    <source>
        <dbReference type="PROSITE-ProRule" id="PRU00169"/>
    </source>
</evidence>
<keyword evidence="3" id="KW-0804">Transcription</keyword>
<name>A0ABW1V1X7_9BACL</name>
<evidence type="ECO:0000256" key="3">
    <source>
        <dbReference type="ARBA" id="ARBA00023163"/>
    </source>
</evidence>
<dbReference type="EMBL" id="JBHSTE010000001">
    <property type="protein sequence ID" value="MFC6331404.1"/>
    <property type="molecule type" value="Genomic_DNA"/>
</dbReference>
<reference evidence="8" key="1">
    <citation type="journal article" date="2019" name="Int. J. Syst. Evol. Microbiol.">
        <title>The Global Catalogue of Microorganisms (GCM) 10K type strain sequencing project: providing services to taxonomists for standard genome sequencing and annotation.</title>
        <authorList>
            <consortium name="The Broad Institute Genomics Platform"/>
            <consortium name="The Broad Institute Genome Sequencing Center for Infectious Disease"/>
            <person name="Wu L."/>
            <person name="Ma J."/>
        </authorList>
    </citation>
    <scope>NUCLEOTIDE SEQUENCE [LARGE SCALE GENOMIC DNA]</scope>
    <source>
        <strain evidence="8">PCU 280</strain>
    </source>
</reference>
<dbReference type="Pfam" id="PF12833">
    <property type="entry name" value="HTH_18"/>
    <property type="match status" value="1"/>
</dbReference>
<dbReference type="SUPFAM" id="SSF52172">
    <property type="entry name" value="CheY-like"/>
    <property type="match status" value="1"/>
</dbReference>
<sequence length="579" mass="67178">MLRLLIVDNEEIIVNHLFEVFRGMEHLALDVYKAYSGEEAIEWLHRTRIDIVLTDIDMPNINGLQLMEEIFKSWPQCKIIFLTGHSEFSYIYKAIQHPDVSYLLKVEDIDKVIQVVEETASKIRKEIKTGDLIREAKENIHMALELFQEDYLLSLLKGNKYVQATKDQFDQLSLPLSVNVPVIIVVGKLDTIIEEADYMQKIQQVYSVRQMIKRYLSVHLKSVIILDHFRFTILVQPKEYKQDLTGEYYEQTLQFLKGMLESIQQSCMDKLNHSISFTVGSMPTKWNEVAKQYADLHSLINYRIGSERSILLVDNEVNQKDEQLITSESSDYEENTAEQKLLAMTTSNLVSLLEQYLESGQKGKYFEELEQMLQPLAIIKNKNNLLAQQAYCSISMYLLSYMNRWGLHEKIKLKLGEVHLLNTAIFHSWSDAATYLRELSMCVFDLQKSEQKKRADNMISFIQDFIVNHLGEDLSLVRLSEQVYLNPSYLSRIFKQETKRNLTEFIDAARIQKAKELLVNENMRINEIARQVGYETATSFTRFFKNLTGCSPQEFRDAQIIRTKCTAKDGSLAGAVIDD</sequence>